<reference evidence="3 5" key="1">
    <citation type="journal article" date="2011" name="Nature">
        <title>The Medicago genome provides insight into the evolution of rhizobial symbioses.</title>
        <authorList>
            <person name="Young N.D."/>
            <person name="Debelle F."/>
            <person name="Oldroyd G.E."/>
            <person name="Geurts R."/>
            <person name="Cannon S.B."/>
            <person name="Udvardi M.K."/>
            <person name="Benedito V.A."/>
            <person name="Mayer K.F."/>
            <person name="Gouzy J."/>
            <person name="Schoof H."/>
            <person name="Van de Peer Y."/>
            <person name="Proost S."/>
            <person name="Cook D.R."/>
            <person name="Meyers B.C."/>
            <person name="Spannagl M."/>
            <person name="Cheung F."/>
            <person name="De Mita S."/>
            <person name="Krishnakumar V."/>
            <person name="Gundlach H."/>
            <person name="Zhou S."/>
            <person name="Mudge J."/>
            <person name="Bharti A.K."/>
            <person name="Murray J.D."/>
            <person name="Naoumkina M.A."/>
            <person name="Rosen B."/>
            <person name="Silverstein K.A."/>
            <person name="Tang H."/>
            <person name="Rombauts S."/>
            <person name="Zhao P.X."/>
            <person name="Zhou P."/>
            <person name="Barbe V."/>
            <person name="Bardou P."/>
            <person name="Bechner M."/>
            <person name="Bellec A."/>
            <person name="Berger A."/>
            <person name="Berges H."/>
            <person name="Bidwell S."/>
            <person name="Bisseling T."/>
            <person name="Choisne N."/>
            <person name="Couloux A."/>
            <person name="Denny R."/>
            <person name="Deshpande S."/>
            <person name="Dai X."/>
            <person name="Doyle J.J."/>
            <person name="Dudez A.M."/>
            <person name="Farmer A.D."/>
            <person name="Fouteau S."/>
            <person name="Franken C."/>
            <person name="Gibelin C."/>
            <person name="Gish J."/>
            <person name="Goldstein S."/>
            <person name="Gonzalez A.J."/>
            <person name="Green P.J."/>
            <person name="Hallab A."/>
            <person name="Hartog M."/>
            <person name="Hua A."/>
            <person name="Humphray S.J."/>
            <person name="Jeong D.H."/>
            <person name="Jing Y."/>
            <person name="Jocker A."/>
            <person name="Kenton S.M."/>
            <person name="Kim D.J."/>
            <person name="Klee K."/>
            <person name="Lai H."/>
            <person name="Lang C."/>
            <person name="Lin S."/>
            <person name="Macmil S.L."/>
            <person name="Magdelenat G."/>
            <person name="Matthews L."/>
            <person name="McCorrison J."/>
            <person name="Monaghan E.L."/>
            <person name="Mun J.H."/>
            <person name="Najar F.Z."/>
            <person name="Nicholson C."/>
            <person name="Noirot C."/>
            <person name="O'Bleness M."/>
            <person name="Paule C.R."/>
            <person name="Poulain J."/>
            <person name="Prion F."/>
            <person name="Qin B."/>
            <person name="Qu C."/>
            <person name="Retzel E.F."/>
            <person name="Riddle C."/>
            <person name="Sallet E."/>
            <person name="Samain S."/>
            <person name="Samson N."/>
            <person name="Sanders I."/>
            <person name="Saurat O."/>
            <person name="Scarpelli C."/>
            <person name="Schiex T."/>
            <person name="Segurens B."/>
            <person name="Severin A.J."/>
            <person name="Sherrier D.J."/>
            <person name="Shi R."/>
            <person name="Sims S."/>
            <person name="Singer S.R."/>
            <person name="Sinharoy S."/>
            <person name="Sterck L."/>
            <person name="Viollet A."/>
            <person name="Wang B.B."/>
            <person name="Wang K."/>
            <person name="Wang M."/>
            <person name="Wang X."/>
            <person name="Warfsmann J."/>
            <person name="Weissenbach J."/>
            <person name="White D.D."/>
            <person name="White J.D."/>
            <person name="Wiley G.B."/>
            <person name="Wincker P."/>
            <person name="Xing Y."/>
            <person name="Yang L."/>
            <person name="Yao Z."/>
            <person name="Ying F."/>
            <person name="Zhai J."/>
            <person name="Zhou L."/>
            <person name="Zuber A."/>
            <person name="Denarie J."/>
            <person name="Dixon R.A."/>
            <person name="May G.D."/>
            <person name="Schwartz D.C."/>
            <person name="Rogers J."/>
            <person name="Quetier F."/>
            <person name="Town C.D."/>
            <person name="Roe B.A."/>
        </authorList>
    </citation>
    <scope>NUCLEOTIDE SEQUENCE [LARGE SCALE GENOMIC DNA]</scope>
    <source>
        <strain evidence="3">A17</strain>
        <strain evidence="4 5">cv. Jemalong A17</strain>
    </source>
</reference>
<dbReference type="GO" id="GO:0000160">
    <property type="term" value="P:phosphorelay signal transduction system"/>
    <property type="evidence" value="ECO:0007669"/>
    <property type="project" value="InterPro"/>
</dbReference>
<protein>
    <submittedName>
        <fullName evidence="3">Response regulator receiver domain protein</fullName>
    </submittedName>
</protein>
<evidence type="ECO:0000313" key="5">
    <source>
        <dbReference type="Proteomes" id="UP000002051"/>
    </source>
</evidence>
<dbReference type="SUPFAM" id="SSF52172">
    <property type="entry name" value="CheY-like"/>
    <property type="match status" value="1"/>
</dbReference>
<dbReference type="PaxDb" id="3880-AES81629"/>
<dbReference type="EMBL" id="CM001223">
    <property type="protein sequence ID" value="AES81629.1"/>
    <property type="molecule type" value="Genomic_DNA"/>
</dbReference>
<sequence length="98" mass="11053">MMILFEWLIDIGVETHAVKNGKESLDLISTVERKFDLILMARIMPVMDGITATKKLRDLEYPGQIVGVSRHLTNDEYAEFCNAGLDDLHHEDGIPLAI</sequence>
<reference evidence="3 5" key="2">
    <citation type="journal article" date="2014" name="BMC Genomics">
        <title>An improved genome release (version Mt4.0) for the model legume Medicago truncatula.</title>
        <authorList>
            <person name="Tang H."/>
            <person name="Krishnakumar V."/>
            <person name="Bidwell S."/>
            <person name="Rosen B."/>
            <person name="Chan A."/>
            <person name="Zhou S."/>
            <person name="Gentzbittel L."/>
            <person name="Childs K.L."/>
            <person name="Yandell M."/>
            <person name="Gundlach H."/>
            <person name="Mayer K.F."/>
            <person name="Schwartz D.C."/>
            <person name="Town C.D."/>
        </authorList>
    </citation>
    <scope>GENOME REANNOTATION</scope>
    <source>
        <strain evidence="4 5">cv. Jemalong A17</strain>
    </source>
</reference>
<dbReference type="PANTHER" id="PTHR43228:SF19">
    <property type="entry name" value="RESPONSE REGULATOR RECEIVER DOMAIN PROTEIN"/>
    <property type="match status" value="1"/>
</dbReference>
<keyword evidence="5" id="KW-1185">Reference proteome</keyword>
<dbReference type="STRING" id="3880.G7KYG8"/>
<evidence type="ECO:0000259" key="2">
    <source>
        <dbReference type="PROSITE" id="PS50110"/>
    </source>
</evidence>
<dbReference type="AlphaFoldDB" id="G7KYG8"/>
<evidence type="ECO:0000313" key="4">
    <source>
        <dbReference type="EnsemblPlants" id="AES81629"/>
    </source>
</evidence>
<dbReference type="Pfam" id="PF00072">
    <property type="entry name" value="Response_reg"/>
    <property type="match status" value="1"/>
</dbReference>
<dbReference type="PROSITE" id="PS50110">
    <property type="entry name" value="RESPONSE_REGULATORY"/>
    <property type="match status" value="1"/>
</dbReference>
<reference evidence="4" key="3">
    <citation type="submission" date="2015-04" db="UniProtKB">
        <authorList>
            <consortium name="EnsemblPlants"/>
        </authorList>
    </citation>
    <scope>IDENTIFICATION</scope>
    <source>
        <strain evidence="4">cv. Jemalong A17</strain>
    </source>
</reference>
<name>G7KYG8_MEDTR</name>
<evidence type="ECO:0000313" key="3">
    <source>
        <dbReference type="EMBL" id="AES81629.1"/>
    </source>
</evidence>
<accession>G7KYG8</accession>
<proteinExistence type="predicted"/>
<dbReference type="HOGENOM" id="CLU_2336878_0_0_1"/>
<dbReference type="Gene3D" id="3.40.50.2300">
    <property type="match status" value="1"/>
</dbReference>
<dbReference type="InterPro" id="IPR052048">
    <property type="entry name" value="ST_Response_Regulator"/>
</dbReference>
<evidence type="ECO:0000256" key="1">
    <source>
        <dbReference type="PROSITE-ProRule" id="PRU00169"/>
    </source>
</evidence>
<feature type="domain" description="Response regulatory" evidence="2">
    <location>
        <begin position="1"/>
        <end position="98"/>
    </location>
</feature>
<gene>
    <name evidence="3" type="ordered locus">MTR_7g098860</name>
</gene>
<organism evidence="3 5">
    <name type="scientific">Medicago truncatula</name>
    <name type="common">Barrel medic</name>
    <name type="synonym">Medicago tribuloides</name>
    <dbReference type="NCBI Taxonomy" id="3880"/>
    <lineage>
        <taxon>Eukaryota</taxon>
        <taxon>Viridiplantae</taxon>
        <taxon>Streptophyta</taxon>
        <taxon>Embryophyta</taxon>
        <taxon>Tracheophyta</taxon>
        <taxon>Spermatophyta</taxon>
        <taxon>Magnoliopsida</taxon>
        <taxon>eudicotyledons</taxon>
        <taxon>Gunneridae</taxon>
        <taxon>Pentapetalae</taxon>
        <taxon>rosids</taxon>
        <taxon>fabids</taxon>
        <taxon>Fabales</taxon>
        <taxon>Fabaceae</taxon>
        <taxon>Papilionoideae</taxon>
        <taxon>50 kb inversion clade</taxon>
        <taxon>NPAAA clade</taxon>
        <taxon>Hologalegina</taxon>
        <taxon>IRL clade</taxon>
        <taxon>Trifolieae</taxon>
        <taxon>Medicago</taxon>
    </lineage>
</organism>
<comment type="caution">
    <text evidence="1">Lacks conserved residue(s) required for the propagation of feature annotation.</text>
</comment>
<dbReference type="EnsemblPlants" id="AES81629">
    <property type="protein sequence ID" value="AES81629"/>
    <property type="gene ID" value="MTR_7g098860"/>
</dbReference>
<dbReference type="InterPro" id="IPR001789">
    <property type="entry name" value="Sig_transdc_resp-reg_receiver"/>
</dbReference>
<dbReference type="InterPro" id="IPR011006">
    <property type="entry name" value="CheY-like_superfamily"/>
</dbReference>
<dbReference type="PANTHER" id="PTHR43228">
    <property type="entry name" value="TWO-COMPONENT RESPONSE REGULATOR"/>
    <property type="match status" value="1"/>
</dbReference>
<dbReference type="Proteomes" id="UP000002051">
    <property type="component" value="Unassembled WGS sequence"/>
</dbReference>